<organism evidence="2 3">
    <name type="scientific">Streptomyces brasiliensis</name>
    <dbReference type="NCBI Taxonomy" id="1954"/>
    <lineage>
        <taxon>Bacteria</taxon>
        <taxon>Bacillati</taxon>
        <taxon>Actinomycetota</taxon>
        <taxon>Actinomycetes</taxon>
        <taxon>Kitasatosporales</taxon>
        <taxon>Streptomycetaceae</taxon>
        <taxon>Streptomyces</taxon>
    </lineage>
</organism>
<comment type="caution">
    <text evidence="2">The sequence shown here is derived from an EMBL/GenBank/DDBJ whole genome shotgun (WGS) entry which is preliminary data.</text>
</comment>
<reference evidence="2" key="2">
    <citation type="submission" date="2020-09" db="EMBL/GenBank/DDBJ databases">
        <authorList>
            <person name="Sun Q."/>
            <person name="Ohkuma M."/>
        </authorList>
    </citation>
    <scope>NUCLEOTIDE SEQUENCE</scope>
    <source>
        <strain evidence="2">JCM 3086</strain>
    </source>
</reference>
<dbReference type="Gene3D" id="2.30.320.10">
    <property type="entry name" value="YwqG-like"/>
    <property type="match status" value="1"/>
</dbReference>
<evidence type="ECO:0000313" key="3">
    <source>
        <dbReference type="Proteomes" id="UP000657574"/>
    </source>
</evidence>
<evidence type="ECO:0000256" key="1">
    <source>
        <dbReference type="SAM" id="MobiDB-lite"/>
    </source>
</evidence>
<dbReference type="EMBL" id="BMQA01000007">
    <property type="protein sequence ID" value="GGJ16359.1"/>
    <property type="molecule type" value="Genomic_DNA"/>
</dbReference>
<accession>A0A917KKY6</accession>
<sequence>MTRTTPPRPWDVAAELAELAAYARTATRLHPRPGAPGVHDSSVGGPLLWPADEPWPVHAPHRPCGPLSTLDDIRTRRGLLTMAWQRPRGPRENLLTKPEQEIVDRIQAGYAPELLPRGPLPLIPLAQLHARDVPTLPFPEGTDLLQVLWLPFDEIEGASAAVQLRWRRASDVGEVLERPPVPPYAEQSDHVPEPCVLHPEQVREFPPHHLLDEPLEQRLGTWAKERSADYTSDLSVAPGWKAGGWPARFTFRDPAGSDELRCGQCGGPVEALLTVDSSEWDGATGSWRPLEDGEDAEKPAGHPYRTAHAPTMVTVGRGYTLQFYYCVGDPAHLPVTIMQ</sequence>
<evidence type="ECO:0008006" key="4">
    <source>
        <dbReference type="Google" id="ProtNLM"/>
    </source>
</evidence>
<feature type="region of interest" description="Disordered" evidence="1">
    <location>
        <begin position="282"/>
        <end position="304"/>
    </location>
</feature>
<name>A0A917KKY6_9ACTN</name>
<protein>
    <recommendedName>
        <fullName evidence="4">LigA protein</fullName>
    </recommendedName>
</protein>
<evidence type="ECO:0000313" key="2">
    <source>
        <dbReference type="EMBL" id="GGJ16359.1"/>
    </source>
</evidence>
<dbReference type="Proteomes" id="UP000657574">
    <property type="component" value="Unassembled WGS sequence"/>
</dbReference>
<gene>
    <name evidence="2" type="ORF">GCM10010121_028880</name>
</gene>
<dbReference type="RefSeq" id="WP_189311520.1">
    <property type="nucleotide sequence ID" value="NZ_BMQA01000007.1"/>
</dbReference>
<proteinExistence type="predicted"/>
<dbReference type="AlphaFoldDB" id="A0A917KKY6"/>
<keyword evidence="3" id="KW-1185">Reference proteome</keyword>
<reference evidence="2" key="1">
    <citation type="journal article" date="2014" name="Int. J. Syst. Evol. Microbiol.">
        <title>Complete genome sequence of Corynebacterium casei LMG S-19264T (=DSM 44701T), isolated from a smear-ripened cheese.</title>
        <authorList>
            <consortium name="US DOE Joint Genome Institute (JGI-PGF)"/>
            <person name="Walter F."/>
            <person name="Albersmeier A."/>
            <person name="Kalinowski J."/>
            <person name="Ruckert C."/>
        </authorList>
    </citation>
    <scope>NUCLEOTIDE SEQUENCE</scope>
    <source>
        <strain evidence="2">JCM 3086</strain>
    </source>
</reference>